<dbReference type="RefSeq" id="WP_344913499.1">
    <property type="nucleotide sequence ID" value="NZ_BAABAQ010000001.1"/>
</dbReference>
<evidence type="ECO:0000313" key="3">
    <source>
        <dbReference type="Proteomes" id="UP001501251"/>
    </source>
</evidence>
<comment type="caution">
    <text evidence="2">The sequence shown here is derived from an EMBL/GenBank/DDBJ whole genome shotgun (WGS) entry which is preliminary data.</text>
</comment>
<feature type="domain" description="DUF5753" evidence="1">
    <location>
        <begin position="34"/>
        <end position="100"/>
    </location>
</feature>
<gene>
    <name evidence="2" type="ORF">GCM10022252_00310</name>
</gene>
<evidence type="ECO:0000259" key="1">
    <source>
        <dbReference type="Pfam" id="PF19054"/>
    </source>
</evidence>
<dbReference type="EMBL" id="BAABAQ010000001">
    <property type="protein sequence ID" value="GAA4179184.1"/>
    <property type="molecule type" value="Genomic_DNA"/>
</dbReference>
<evidence type="ECO:0000313" key="2">
    <source>
        <dbReference type="EMBL" id="GAA4179184.1"/>
    </source>
</evidence>
<organism evidence="2 3">
    <name type="scientific">Streptosporangium oxazolinicum</name>
    <dbReference type="NCBI Taxonomy" id="909287"/>
    <lineage>
        <taxon>Bacteria</taxon>
        <taxon>Bacillati</taxon>
        <taxon>Actinomycetota</taxon>
        <taxon>Actinomycetes</taxon>
        <taxon>Streptosporangiales</taxon>
        <taxon>Streptosporangiaceae</taxon>
        <taxon>Streptosporangium</taxon>
    </lineage>
</organism>
<keyword evidence="3" id="KW-1185">Reference proteome</keyword>
<protein>
    <recommendedName>
        <fullName evidence="1">DUF5753 domain-containing protein</fullName>
    </recommendedName>
</protein>
<proteinExistence type="predicted"/>
<name>A0ABP8A7F3_9ACTN</name>
<dbReference type="Proteomes" id="UP001501251">
    <property type="component" value="Unassembled WGS sequence"/>
</dbReference>
<sequence>MGQRTVDQTGEVRQFVEQPVTLRLPQSPDRHSDVAGIHAAMDGSFVILGFGAPDPDVVYVETQLSGLYQEQPAAIRRYNLVYEDLRAKALDARMSRNLLAKLAKEV</sequence>
<accession>A0ABP8A7F3</accession>
<reference evidence="3" key="1">
    <citation type="journal article" date="2019" name="Int. J. Syst. Evol. Microbiol.">
        <title>The Global Catalogue of Microorganisms (GCM) 10K type strain sequencing project: providing services to taxonomists for standard genome sequencing and annotation.</title>
        <authorList>
            <consortium name="The Broad Institute Genomics Platform"/>
            <consortium name="The Broad Institute Genome Sequencing Center for Infectious Disease"/>
            <person name="Wu L."/>
            <person name="Ma J."/>
        </authorList>
    </citation>
    <scope>NUCLEOTIDE SEQUENCE [LARGE SCALE GENOMIC DNA]</scope>
    <source>
        <strain evidence="3">JCM 17388</strain>
    </source>
</reference>
<dbReference type="Pfam" id="PF19054">
    <property type="entry name" value="DUF5753"/>
    <property type="match status" value="1"/>
</dbReference>
<dbReference type="InterPro" id="IPR043917">
    <property type="entry name" value="DUF5753"/>
</dbReference>